<dbReference type="AlphaFoldDB" id="A0A066X401"/>
<dbReference type="PRINTS" id="PR00420">
    <property type="entry name" value="RNGMNOXGNASE"/>
</dbReference>
<comment type="caution">
    <text evidence="7">The sequence shown here is derived from an EMBL/GenBank/DDBJ whole genome shotgun (WGS) entry which is preliminary data.</text>
</comment>
<accession>A0A066X401</accession>
<comment type="similarity">
    <text evidence="1">Belongs to the paxM FAD-dependent monooxygenase family.</text>
</comment>
<keyword evidence="5" id="KW-0503">Monooxygenase</keyword>
<evidence type="ECO:0000256" key="4">
    <source>
        <dbReference type="ARBA" id="ARBA00023002"/>
    </source>
</evidence>
<feature type="domain" description="FAD-binding" evidence="6">
    <location>
        <begin position="2"/>
        <end position="360"/>
    </location>
</feature>
<dbReference type="HOGENOM" id="CLU_009665_19_0_1"/>
<keyword evidence="2" id="KW-0285">Flavoprotein</keyword>
<dbReference type="InterPro" id="IPR002938">
    <property type="entry name" value="FAD-bd"/>
</dbReference>
<evidence type="ECO:0000256" key="5">
    <source>
        <dbReference type="ARBA" id="ARBA00023033"/>
    </source>
</evidence>
<dbReference type="GO" id="GO:0071949">
    <property type="term" value="F:FAD binding"/>
    <property type="evidence" value="ECO:0007669"/>
    <property type="project" value="InterPro"/>
</dbReference>
<reference evidence="8" key="1">
    <citation type="journal article" date="2014" name="Genome Announc.">
        <title>Draft genome sequence of Colletotrichum sublineola, a destructive pathogen of cultivated sorghum.</title>
        <authorList>
            <person name="Baroncelli R."/>
            <person name="Sanz-Martin J.M."/>
            <person name="Rech G.E."/>
            <person name="Sukno S.A."/>
            <person name="Thon M.R."/>
        </authorList>
    </citation>
    <scope>NUCLEOTIDE SEQUENCE [LARGE SCALE GENOMIC DNA]</scope>
    <source>
        <strain evidence="8">TX430BB</strain>
    </source>
</reference>
<dbReference type="STRING" id="1173701.A0A066X401"/>
<evidence type="ECO:0000313" key="7">
    <source>
        <dbReference type="EMBL" id="KDN62419.1"/>
    </source>
</evidence>
<evidence type="ECO:0000256" key="2">
    <source>
        <dbReference type="ARBA" id="ARBA00022630"/>
    </source>
</evidence>
<evidence type="ECO:0000313" key="8">
    <source>
        <dbReference type="Proteomes" id="UP000027238"/>
    </source>
</evidence>
<dbReference type="OMA" id="WYAHRVD"/>
<dbReference type="PANTHER" id="PTHR13789:SF215">
    <property type="entry name" value="FAD-BINDING DOMAIN-CONTAINING PROTEIN-RELATED"/>
    <property type="match status" value="1"/>
</dbReference>
<dbReference type="OrthoDB" id="9993796at2759"/>
<dbReference type="EMBL" id="JMSE01001326">
    <property type="protein sequence ID" value="KDN62419.1"/>
    <property type="molecule type" value="Genomic_DNA"/>
</dbReference>
<dbReference type="Pfam" id="PF01494">
    <property type="entry name" value="FAD_binding_3"/>
    <property type="match status" value="1"/>
</dbReference>
<evidence type="ECO:0000259" key="6">
    <source>
        <dbReference type="Pfam" id="PF01494"/>
    </source>
</evidence>
<dbReference type="InterPro" id="IPR050493">
    <property type="entry name" value="FAD-dep_Monooxygenase_BioMet"/>
</dbReference>
<dbReference type="PANTHER" id="PTHR13789">
    <property type="entry name" value="MONOOXYGENASE"/>
    <property type="match status" value="1"/>
</dbReference>
<keyword evidence="4" id="KW-0560">Oxidoreductase</keyword>
<sequence>MLDVAIIGAGLAGLSASISLRRAGHKVRIYEGSCLEHEIGTAINITPNTARFLTRWGLDPEACDFVKADAIYIQDPVTMDIISTDSHADNEDYYDANLWYADREDLHNTLRKMATGSAGPGVPVVIHLNSPVARYDPELPAAYLENGEEIRADLIVGADGVRSIAREAVFGRVNPPVPPKYYNMCYRFLIPAEVLEADPETKFWTENVDGLIRLMSDDKTDRKLVAYPCRNNTIHNFLGVTCEDDVDPAAREDFQVGFDKAQLVEKFSGLHPSLMAVINKATEVRRWPLLYHAPAPTWRKGKLVLAGDAVHPVLPQQGQGGAMALEDGFVLGVAMAGANDASVVEKLLEMYEKIRRNRASVIQILNNIGKDGSNFDEDELLKYMSKEEIPRTLRETFDYDFKYDVADETIRMMEEFDPSFHVPYDFFEDDSFKMLHVSEELSKMCGFITVETCISVETEESTS</sequence>
<keyword evidence="3" id="KW-0274">FAD</keyword>
<evidence type="ECO:0000256" key="3">
    <source>
        <dbReference type="ARBA" id="ARBA00022827"/>
    </source>
</evidence>
<dbReference type="SUPFAM" id="SSF51905">
    <property type="entry name" value="FAD/NAD(P)-binding domain"/>
    <property type="match status" value="1"/>
</dbReference>
<dbReference type="SUPFAM" id="SSF54373">
    <property type="entry name" value="FAD-linked reductases, C-terminal domain"/>
    <property type="match status" value="1"/>
</dbReference>
<gene>
    <name evidence="7" type="ORF">CSUB01_04886</name>
</gene>
<dbReference type="Proteomes" id="UP000027238">
    <property type="component" value="Unassembled WGS sequence"/>
</dbReference>
<organism evidence="7 8">
    <name type="scientific">Colletotrichum sublineola</name>
    <name type="common">Sorghum anthracnose fungus</name>
    <dbReference type="NCBI Taxonomy" id="1173701"/>
    <lineage>
        <taxon>Eukaryota</taxon>
        <taxon>Fungi</taxon>
        <taxon>Dikarya</taxon>
        <taxon>Ascomycota</taxon>
        <taxon>Pezizomycotina</taxon>
        <taxon>Sordariomycetes</taxon>
        <taxon>Hypocreomycetidae</taxon>
        <taxon>Glomerellales</taxon>
        <taxon>Glomerellaceae</taxon>
        <taxon>Colletotrichum</taxon>
        <taxon>Colletotrichum graminicola species complex</taxon>
    </lineage>
</organism>
<proteinExistence type="inferred from homology"/>
<evidence type="ECO:0000256" key="1">
    <source>
        <dbReference type="ARBA" id="ARBA00007992"/>
    </source>
</evidence>
<dbReference type="eggNOG" id="KOG2614">
    <property type="taxonomic scope" value="Eukaryota"/>
</dbReference>
<dbReference type="InterPro" id="IPR036188">
    <property type="entry name" value="FAD/NAD-bd_sf"/>
</dbReference>
<protein>
    <submittedName>
        <fullName evidence="7">Putative FAD binding domain-containing protein</fullName>
    </submittedName>
</protein>
<name>A0A066X401_COLSU</name>
<keyword evidence="8" id="KW-1185">Reference proteome</keyword>
<dbReference type="Gene3D" id="3.50.50.60">
    <property type="entry name" value="FAD/NAD(P)-binding domain"/>
    <property type="match status" value="1"/>
</dbReference>
<dbReference type="GO" id="GO:0004497">
    <property type="term" value="F:monooxygenase activity"/>
    <property type="evidence" value="ECO:0007669"/>
    <property type="project" value="UniProtKB-KW"/>
</dbReference>